<dbReference type="InterPro" id="IPR027417">
    <property type="entry name" value="P-loop_NTPase"/>
</dbReference>
<dbReference type="RefSeq" id="WP_083560218.1">
    <property type="nucleotide sequence ID" value="NZ_AQQV01000001.1"/>
</dbReference>
<feature type="coiled-coil region" evidence="1">
    <location>
        <begin position="655"/>
        <end position="736"/>
    </location>
</feature>
<dbReference type="SUPFAM" id="SSF52540">
    <property type="entry name" value="P-loop containing nucleoside triphosphate hydrolases"/>
    <property type="match status" value="2"/>
</dbReference>
<gene>
    <name evidence="3" type="ORF">ATO7_05265</name>
</gene>
<accession>A0A1Y1SHV8</accession>
<evidence type="ECO:0000313" key="3">
    <source>
        <dbReference type="EMBL" id="ORE89262.1"/>
    </source>
</evidence>
<dbReference type="EMBL" id="AQQV01000001">
    <property type="protein sequence ID" value="ORE89262.1"/>
    <property type="molecule type" value="Genomic_DNA"/>
</dbReference>
<evidence type="ECO:0000256" key="1">
    <source>
        <dbReference type="SAM" id="Coils"/>
    </source>
</evidence>
<evidence type="ECO:0000256" key="2">
    <source>
        <dbReference type="SAM" id="MobiDB-lite"/>
    </source>
</evidence>
<dbReference type="STRING" id="1317117.ATO7_05265"/>
<name>A0A1Y1SHV8_9GAMM</name>
<dbReference type="Proteomes" id="UP000192342">
    <property type="component" value="Unassembled WGS sequence"/>
</dbReference>
<keyword evidence="4" id="KW-1185">Reference proteome</keyword>
<organism evidence="3 4">
    <name type="scientific">Oceanococcus atlanticus</name>
    <dbReference type="NCBI Taxonomy" id="1317117"/>
    <lineage>
        <taxon>Bacteria</taxon>
        <taxon>Pseudomonadati</taxon>
        <taxon>Pseudomonadota</taxon>
        <taxon>Gammaproteobacteria</taxon>
        <taxon>Chromatiales</taxon>
        <taxon>Oceanococcaceae</taxon>
        <taxon>Oceanococcus</taxon>
    </lineage>
</organism>
<feature type="coiled-coil region" evidence="1">
    <location>
        <begin position="476"/>
        <end position="594"/>
    </location>
</feature>
<proteinExistence type="predicted"/>
<dbReference type="PANTHER" id="PTHR41259">
    <property type="entry name" value="DOUBLE-STRAND BREAK REPAIR RAD50 ATPASE, PUTATIVE-RELATED"/>
    <property type="match status" value="1"/>
</dbReference>
<keyword evidence="1" id="KW-0175">Coiled coil</keyword>
<dbReference type="GO" id="GO:0016887">
    <property type="term" value="F:ATP hydrolysis activity"/>
    <property type="evidence" value="ECO:0007669"/>
    <property type="project" value="InterPro"/>
</dbReference>
<feature type="region of interest" description="Disordered" evidence="2">
    <location>
        <begin position="260"/>
        <end position="288"/>
    </location>
</feature>
<dbReference type="OrthoDB" id="9789562at2"/>
<dbReference type="PANTHER" id="PTHR41259:SF1">
    <property type="entry name" value="DOUBLE-STRAND BREAK REPAIR RAD50 ATPASE, PUTATIVE-RELATED"/>
    <property type="match status" value="1"/>
</dbReference>
<protein>
    <submittedName>
        <fullName evidence="3">Uncharacterized protein</fullName>
    </submittedName>
</protein>
<dbReference type="GO" id="GO:0006302">
    <property type="term" value="P:double-strand break repair"/>
    <property type="evidence" value="ECO:0007669"/>
    <property type="project" value="InterPro"/>
</dbReference>
<sequence>MRLLEVEVEHWRGLTGKLGPFSTTLNLICGPNEAGKSRFFQAIRYALFESYKGTAQHKQSLQSWTSPESPTVRLIFENEGVTYQLSKRFLKGGYAELSGGGKTIKDADAEEKLMSLIGGREATGRGETSDDAMGIWPLLLVEQGKSRDAASSSLNSDSHARLQDLLAGEIGTAAISASGKKLLELAALERDRFFTPSGQEKTQLKQARTRCEKARLDLDTAEVNYKRQASTAAELADIRRQMTDLAPRLDLARNEAKVAKQKAEAARDARNDRDNKQASRDLAANRKENAENALSARIVLESEIEVAENVLVAARQRVNELLGREKQLVDDLVQKEQAVQLALEQREAARERYKAAQKAAQARQTNEQINALQETVKQLEENEAKVRQLREQRVNLVEVAEDNLTSLRTLEQECKVAKAQLDGAAMRIGITARQHVQVNGEPLETGGQREILVTGRERITLDGIADIEVRPQQGTLDDLRAAVDDAEHALKDTLESLGVTDVAAAVKAEQEWSRVTREIQALEREAGLISKQPLAALKEELERLRIKSAELGEVDDSIDLPSATDAHEAAQQALENAESERNAVDKLVTQHRTELATVKATVDHLANQQKDRLSKLDATPARADLESTHEEMKRALGLAQMAFDDAVQRFDALGGEQVDDDAKRLERAAAKLEQRQSETKSKLDELQGSLRMLVQAGSYEQVQDCEAELELATTELTRLERDARAAKRLYDVLAEKQQALVDRLTAPVTKRIQPYLADIFPGSSLQHGDKLDFTGLQSSNIEEGFEALSGGAQEQFSLMTRIGLAEVLAGDDRLPLILDDSLVNSDPERIKLVHRVLDRASNKLQIIVFTCHEVLFDALGADFHHRLPATRHPA</sequence>
<reference evidence="3 4" key="1">
    <citation type="submission" date="2013-04" db="EMBL/GenBank/DDBJ databases">
        <title>Oceanococcus atlanticus 22II-S10r2 Genome Sequencing.</title>
        <authorList>
            <person name="Lai Q."/>
            <person name="Li G."/>
            <person name="Shao Z."/>
        </authorList>
    </citation>
    <scope>NUCLEOTIDE SEQUENCE [LARGE SCALE GENOMIC DNA]</scope>
    <source>
        <strain evidence="3 4">22II-S10r2</strain>
    </source>
</reference>
<dbReference type="Gene3D" id="3.40.50.300">
    <property type="entry name" value="P-loop containing nucleotide triphosphate hydrolases"/>
    <property type="match status" value="2"/>
</dbReference>
<evidence type="ECO:0000313" key="4">
    <source>
        <dbReference type="Proteomes" id="UP000192342"/>
    </source>
</evidence>
<comment type="caution">
    <text evidence="3">The sequence shown here is derived from an EMBL/GenBank/DDBJ whole genome shotgun (WGS) entry which is preliminary data.</text>
</comment>
<dbReference type="AlphaFoldDB" id="A0A1Y1SHV8"/>